<proteinExistence type="predicted"/>
<keyword evidence="1" id="KW-0812">Transmembrane</keyword>
<evidence type="ECO:0000313" key="3">
    <source>
        <dbReference type="Proteomes" id="UP000472676"/>
    </source>
</evidence>
<reference evidence="2 3" key="1">
    <citation type="journal article" date="2014" name="Int. J. Syst. Evol. Microbiol.">
        <title>Solimonas terrae sp. nov., isolated from soil.</title>
        <authorList>
            <person name="Kim S.J."/>
            <person name="Moon J.Y."/>
            <person name="Weon H.Y."/>
            <person name="Ahn J.H."/>
            <person name="Chen W.M."/>
            <person name="Kwon S.W."/>
        </authorList>
    </citation>
    <scope>NUCLEOTIDE SEQUENCE [LARGE SCALE GENOMIC DNA]</scope>
    <source>
        <strain evidence="2 3">KIS83-12</strain>
    </source>
</reference>
<name>A0A6M2BLP4_9GAMM</name>
<protein>
    <submittedName>
        <fullName evidence="2">Uncharacterized protein</fullName>
    </submittedName>
</protein>
<dbReference type="EMBL" id="JAAMOW010000001">
    <property type="protein sequence ID" value="NGY03388.1"/>
    <property type="molecule type" value="Genomic_DNA"/>
</dbReference>
<evidence type="ECO:0000256" key="1">
    <source>
        <dbReference type="SAM" id="Phobius"/>
    </source>
</evidence>
<comment type="caution">
    <text evidence="2">The sequence shown here is derived from an EMBL/GenBank/DDBJ whole genome shotgun (WGS) entry which is preliminary data.</text>
</comment>
<gene>
    <name evidence="2" type="ORF">G7Y85_01275</name>
</gene>
<sequence length="87" mass="9147">MAAAVFFFAAGAALAGLPFRAFCSFLIKPLLAGAGFLPATTFLAAGLATGFDFTSFFAGAFLAFIVSLSITTRRKVGRYTLLPKWGQ</sequence>
<keyword evidence="3" id="KW-1185">Reference proteome</keyword>
<dbReference type="RefSeq" id="WP_166250802.1">
    <property type="nucleotide sequence ID" value="NZ_JAAMOW010000001.1"/>
</dbReference>
<dbReference type="Proteomes" id="UP000472676">
    <property type="component" value="Unassembled WGS sequence"/>
</dbReference>
<organism evidence="2 3">
    <name type="scientific">Solimonas terrae</name>
    <dbReference type="NCBI Taxonomy" id="1396819"/>
    <lineage>
        <taxon>Bacteria</taxon>
        <taxon>Pseudomonadati</taxon>
        <taxon>Pseudomonadota</taxon>
        <taxon>Gammaproteobacteria</taxon>
        <taxon>Nevskiales</taxon>
        <taxon>Nevskiaceae</taxon>
        <taxon>Solimonas</taxon>
    </lineage>
</organism>
<keyword evidence="1" id="KW-1133">Transmembrane helix</keyword>
<feature type="transmembrane region" description="Helical" evidence="1">
    <location>
        <begin position="42"/>
        <end position="68"/>
    </location>
</feature>
<dbReference type="AlphaFoldDB" id="A0A6M2BLP4"/>
<keyword evidence="1" id="KW-0472">Membrane</keyword>
<evidence type="ECO:0000313" key="2">
    <source>
        <dbReference type="EMBL" id="NGY03388.1"/>
    </source>
</evidence>
<accession>A0A6M2BLP4</accession>